<comment type="caution">
    <text evidence="9">The sequence shown here is derived from an EMBL/GenBank/DDBJ whole genome shotgun (WGS) entry which is preliminary data.</text>
</comment>
<dbReference type="GO" id="GO:0005886">
    <property type="term" value="C:plasma membrane"/>
    <property type="evidence" value="ECO:0007669"/>
    <property type="project" value="UniProtKB-SubCell"/>
</dbReference>
<dbReference type="Proteomes" id="UP000239590">
    <property type="component" value="Unassembled WGS sequence"/>
</dbReference>
<dbReference type="OrthoDB" id="5933722at2"/>
<feature type="domain" description="MacB-like periplasmic core" evidence="8">
    <location>
        <begin position="20"/>
        <end position="249"/>
    </location>
</feature>
<keyword evidence="5 6" id="KW-0472">Membrane</keyword>
<evidence type="ECO:0000256" key="5">
    <source>
        <dbReference type="ARBA" id="ARBA00023136"/>
    </source>
</evidence>
<name>A0A2S7IRS7_9BACT</name>
<evidence type="ECO:0000259" key="8">
    <source>
        <dbReference type="Pfam" id="PF12704"/>
    </source>
</evidence>
<dbReference type="PANTHER" id="PTHR30572:SF18">
    <property type="entry name" value="ABC-TYPE MACROLIDE FAMILY EXPORT SYSTEM PERMEASE COMPONENT 2"/>
    <property type="match status" value="1"/>
</dbReference>
<dbReference type="InterPro" id="IPR050250">
    <property type="entry name" value="Macrolide_Exporter_MacB"/>
</dbReference>
<feature type="transmembrane region" description="Helical" evidence="6">
    <location>
        <begin position="759"/>
        <end position="780"/>
    </location>
</feature>
<reference evidence="10" key="1">
    <citation type="submission" date="2018-02" db="EMBL/GenBank/DDBJ databases">
        <title>Genome sequencing of Solimonas sp. HR-BB.</title>
        <authorList>
            <person name="Lee Y."/>
            <person name="Jeon C.O."/>
        </authorList>
    </citation>
    <scope>NUCLEOTIDE SEQUENCE [LARGE SCALE GENOMIC DNA]</scope>
    <source>
        <strain evidence="10">HR-U</strain>
    </source>
</reference>
<dbReference type="Pfam" id="PF12704">
    <property type="entry name" value="MacB_PCD"/>
    <property type="match status" value="2"/>
</dbReference>
<feature type="domain" description="ABC3 transporter permease C-terminal" evidence="7">
    <location>
        <begin position="294"/>
        <end position="408"/>
    </location>
</feature>
<protein>
    <recommendedName>
        <fullName evidence="11">Cell division protein FtsX</fullName>
    </recommendedName>
</protein>
<keyword evidence="2" id="KW-1003">Cell membrane</keyword>
<feature type="transmembrane region" description="Helical" evidence="6">
    <location>
        <begin position="728"/>
        <end position="747"/>
    </location>
</feature>
<evidence type="ECO:0000313" key="10">
    <source>
        <dbReference type="Proteomes" id="UP000239590"/>
    </source>
</evidence>
<dbReference type="EMBL" id="PTRA01000001">
    <property type="protein sequence ID" value="PQA60417.1"/>
    <property type="molecule type" value="Genomic_DNA"/>
</dbReference>
<evidence type="ECO:0000256" key="1">
    <source>
        <dbReference type="ARBA" id="ARBA00004651"/>
    </source>
</evidence>
<dbReference type="Pfam" id="PF02687">
    <property type="entry name" value="FtsX"/>
    <property type="match status" value="2"/>
</dbReference>
<feature type="domain" description="ABC3 transporter permease C-terminal" evidence="7">
    <location>
        <begin position="680"/>
        <end position="792"/>
    </location>
</feature>
<dbReference type="AlphaFoldDB" id="A0A2S7IRS7"/>
<evidence type="ECO:0000259" key="7">
    <source>
        <dbReference type="Pfam" id="PF02687"/>
    </source>
</evidence>
<evidence type="ECO:0000256" key="2">
    <source>
        <dbReference type="ARBA" id="ARBA00022475"/>
    </source>
</evidence>
<proteinExistence type="predicted"/>
<feature type="transmembrane region" description="Helical" evidence="6">
    <location>
        <begin position="21"/>
        <end position="42"/>
    </location>
</feature>
<dbReference type="PANTHER" id="PTHR30572">
    <property type="entry name" value="MEMBRANE COMPONENT OF TRANSPORTER-RELATED"/>
    <property type="match status" value="1"/>
</dbReference>
<dbReference type="GO" id="GO:0022857">
    <property type="term" value="F:transmembrane transporter activity"/>
    <property type="evidence" value="ECO:0007669"/>
    <property type="project" value="TreeGrafter"/>
</dbReference>
<keyword evidence="4 6" id="KW-1133">Transmembrane helix</keyword>
<organism evidence="9 10">
    <name type="scientific">Siphonobacter curvatus</name>
    <dbReference type="NCBI Taxonomy" id="2094562"/>
    <lineage>
        <taxon>Bacteria</taxon>
        <taxon>Pseudomonadati</taxon>
        <taxon>Bacteroidota</taxon>
        <taxon>Cytophagia</taxon>
        <taxon>Cytophagales</taxon>
        <taxon>Cytophagaceae</taxon>
        <taxon>Siphonobacter</taxon>
    </lineage>
</organism>
<feature type="transmembrane region" description="Helical" evidence="6">
    <location>
        <begin position="287"/>
        <end position="309"/>
    </location>
</feature>
<keyword evidence="3 6" id="KW-0812">Transmembrane</keyword>
<comment type="subcellular location">
    <subcellularLocation>
        <location evidence="1">Cell membrane</location>
        <topology evidence="1">Multi-pass membrane protein</topology>
    </subcellularLocation>
</comment>
<dbReference type="RefSeq" id="WP_104712691.1">
    <property type="nucleotide sequence ID" value="NZ_PTRA01000001.1"/>
</dbReference>
<feature type="transmembrane region" description="Helical" evidence="6">
    <location>
        <begin position="426"/>
        <end position="448"/>
    </location>
</feature>
<evidence type="ECO:0000313" key="9">
    <source>
        <dbReference type="EMBL" id="PQA60417.1"/>
    </source>
</evidence>
<accession>A0A2S7IRS7</accession>
<gene>
    <name evidence="9" type="ORF">C5O19_12600</name>
</gene>
<dbReference type="InterPro" id="IPR003838">
    <property type="entry name" value="ABC3_permease_C"/>
</dbReference>
<evidence type="ECO:0000256" key="6">
    <source>
        <dbReference type="SAM" id="Phobius"/>
    </source>
</evidence>
<feature type="transmembrane region" description="Helical" evidence="6">
    <location>
        <begin position="380"/>
        <end position="405"/>
    </location>
</feature>
<dbReference type="InterPro" id="IPR025857">
    <property type="entry name" value="MacB_PCD"/>
</dbReference>
<feature type="transmembrane region" description="Helical" evidence="6">
    <location>
        <begin position="676"/>
        <end position="700"/>
    </location>
</feature>
<feature type="domain" description="MacB-like periplasmic core" evidence="8">
    <location>
        <begin position="431"/>
        <end position="641"/>
    </location>
</feature>
<evidence type="ECO:0008006" key="11">
    <source>
        <dbReference type="Google" id="ProtNLM"/>
    </source>
</evidence>
<evidence type="ECO:0000256" key="4">
    <source>
        <dbReference type="ARBA" id="ARBA00022989"/>
    </source>
</evidence>
<keyword evidence="10" id="KW-1185">Reference proteome</keyword>
<feature type="transmembrane region" description="Helical" evidence="6">
    <location>
        <begin position="338"/>
        <end position="360"/>
    </location>
</feature>
<sequence>MLKNYLQIALRNLRRNPLYSLLNIGGLAAGLAVSILILLYVVHEYSYDTFHQNGDRIFQTMDRMPHGETHIQTQSLSVQLGPRTQAARPDLVEATVRTRSSMRTVLKTATNFHSFEDQLLFADPSFLTVFTYPLQKGNAATALTRPNTIVLSPELAQKYFGAANPLGKTLVYDNKLPLEVTGVLESLPSHSTLSFSALISFATQKNLVAYDEGLGKQLEYSHVGGGAFQTYFLLTKAEHRTKVERLIRQLHLKDHPVKKGEKTEEFILEPFTDLHLHGIMVDHSQQYHGLFTGIALGILLLALINYMNLTTARATQRAKEVGVRKVLGGLRSNLAAQFYTESVLITLISFALSLLLVEALRPFFFQWLDLHISDTFLKDPLFIGLLAGLLLLCTLVAGSYPALLLSQFTPAEVLKGRFSKANGINIRRVLTIFQFSVSIGLIVCSFIVKNQLDFLRTQNIGLDREGIVVITVPQTMIPHYAAFKQELRQQAGIQNVAAASWPLFKGGVNMFFTQSPITKKDISLQITAVDNSFFQTMNVPWKIKPTRPYSSNPPSLILNESALKDFGFTERPIGEKIQLGTQAAEVVGVVKDFNLFSSKHPQSGLGISVVADTTRELMTYGGCLYLKLAAGGNVTARLAAVESVFKKYETEYPFEYYFLDEAYDALYKAESKLGTMLTAFTSLAILIACLGLFGLATFAVETRRKEIGIRKVLGASLSSITLLLSKEFLKLVLIANAIAFPIAWYFMQDWLKAYAIRIQMGWVAFALAGFIALVIAFVTVSTQAIRAANADPVKSLKSE</sequence>
<evidence type="ECO:0000256" key="3">
    <source>
        <dbReference type="ARBA" id="ARBA00022692"/>
    </source>
</evidence>